<accession>A0AAV7W171</accession>
<protein>
    <submittedName>
        <fullName evidence="1">Uncharacterized protein</fullName>
    </submittedName>
</protein>
<sequence length="91" mass="10354">MAPQLGRSTRWRAPDQVGRHFDFYVPHPAALQRTHGRRRLLGSTLKWSKGAPFLLFPDPTTAGAYAQMWSRSLAWDRWSNKPWQSSGSGSD</sequence>
<organism evidence="1 2">
    <name type="scientific">Pleurodeles waltl</name>
    <name type="common">Iberian ribbed newt</name>
    <dbReference type="NCBI Taxonomy" id="8319"/>
    <lineage>
        <taxon>Eukaryota</taxon>
        <taxon>Metazoa</taxon>
        <taxon>Chordata</taxon>
        <taxon>Craniata</taxon>
        <taxon>Vertebrata</taxon>
        <taxon>Euteleostomi</taxon>
        <taxon>Amphibia</taxon>
        <taxon>Batrachia</taxon>
        <taxon>Caudata</taxon>
        <taxon>Salamandroidea</taxon>
        <taxon>Salamandridae</taxon>
        <taxon>Pleurodelinae</taxon>
        <taxon>Pleurodeles</taxon>
    </lineage>
</organism>
<dbReference type="EMBL" id="JANPWB010000002">
    <property type="protein sequence ID" value="KAJ1207607.1"/>
    <property type="molecule type" value="Genomic_DNA"/>
</dbReference>
<dbReference type="Proteomes" id="UP001066276">
    <property type="component" value="Chromosome 1_2"/>
</dbReference>
<dbReference type="AlphaFoldDB" id="A0AAV7W171"/>
<keyword evidence="2" id="KW-1185">Reference proteome</keyword>
<comment type="caution">
    <text evidence="1">The sequence shown here is derived from an EMBL/GenBank/DDBJ whole genome shotgun (WGS) entry which is preliminary data.</text>
</comment>
<gene>
    <name evidence="1" type="ORF">NDU88_002997</name>
</gene>
<evidence type="ECO:0000313" key="1">
    <source>
        <dbReference type="EMBL" id="KAJ1207607.1"/>
    </source>
</evidence>
<evidence type="ECO:0000313" key="2">
    <source>
        <dbReference type="Proteomes" id="UP001066276"/>
    </source>
</evidence>
<reference evidence="1" key="1">
    <citation type="journal article" date="2022" name="bioRxiv">
        <title>Sequencing and chromosome-scale assembly of the giantPleurodeles waltlgenome.</title>
        <authorList>
            <person name="Brown T."/>
            <person name="Elewa A."/>
            <person name="Iarovenko S."/>
            <person name="Subramanian E."/>
            <person name="Araus A.J."/>
            <person name="Petzold A."/>
            <person name="Susuki M."/>
            <person name="Suzuki K.-i.T."/>
            <person name="Hayashi T."/>
            <person name="Toyoda A."/>
            <person name="Oliveira C."/>
            <person name="Osipova E."/>
            <person name="Leigh N.D."/>
            <person name="Simon A."/>
            <person name="Yun M.H."/>
        </authorList>
    </citation>
    <scope>NUCLEOTIDE SEQUENCE</scope>
    <source>
        <strain evidence="1">20211129_DDA</strain>
        <tissue evidence="1">Liver</tissue>
    </source>
</reference>
<name>A0AAV7W171_PLEWA</name>
<proteinExistence type="predicted"/>